<keyword evidence="2" id="KW-1185">Reference proteome</keyword>
<proteinExistence type="predicted"/>
<gene>
    <name evidence="1" type="ORF">mMyoMyo1_010712</name>
</gene>
<comment type="caution">
    <text evidence="1">The sequence shown here is derived from an EMBL/GenBank/DDBJ whole genome shotgun (WGS) entry which is preliminary data.</text>
</comment>
<organism evidence="1 2">
    <name type="scientific">Myotis myotis</name>
    <name type="common">Greater mouse-eared bat</name>
    <name type="synonym">Vespertilio myotis</name>
    <dbReference type="NCBI Taxonomy" id="51298"/>
    <lineage>
        <taxon>Eukaryota</taxon>
        <taxon>Metazoa</taxon>
        <taxon>Chordata</taxon>
        <taxon>Craniata</taxon>
        <taxon>Vertebrata</taxon>
        <taxon>Euteleostomi</taxon>
        <taxon>Mammalia</taxon>
        <taxon>Eutheria</taxon>
        <taxon>Laurasiatheria</taxon>
        <taxon>Chiroptera</taxon>
        <taxon>Yangochiroptera</taxon>
        <taxon>Vespertilionidae</taxon>
        <taxon>Myotis</taxon>
    </lineage>
</organism>
<evidence type="ECO:0000313" key="2">
    <source>
        <dbReference type="Proteomes" id="UP000527355"/>
    </source>
</evidence>
<dbReference type="AlphaFoldDB" id="A0A7J7Z5Z9"/>
<name>A0A7J7Z5Z9_MYOMY</name>
<dbReference type="Proteomes" id="UP000527355">
    <property type="component" value="Unassembled WGS sequence"/>
</dbReference>
<evidence type="ECO:0000313" key="1">
    <source>
        <dbReference type="EMBL" id="KAF6369366.1"/>
    </source>
</evidence>
<protein>
    <submittedName>
        <fullName evidence="1">Uncharacterized protein</fullName>
    </submittedName>
</protein>
<reference evidence="1 2" key="1">
    <citation type="journal article" date="2020" name="Nature">
        <title>Six reference-quality genomes reveal evolution of bat adaptations.</title>
        <authorList>
            <person name="Jebb D."/>
            <person name="Huang Z."/>
            <person name="Pippel M."/>
            <person name="Hughes G.M."/>
            <person name="Lavrichenko K."/>
            <person name="Devanna P."/>
            <person name="Winkler S."/>
            <person name="Jermiin L.S."/>
            <person name="Skirmuntt E.C."/>
            <person name="Katzourakis A."/>
            <person name="Burkitt-Gray L."/>
            <person name="Ray D.A."/>
            <person name="Sullivan K.A.M."/>
            <person name="Roscito J.G."/>
            <person name="Kirilenko B.M."/>
            <person name="Davalos L.M."/>
            <person name="Corthals A.P."/>
            <person name="Power M.L."/>
            <person name="Jones G."/>
            <person name="Ransome R.D."/>
            <person name="Dechmann D.K.N."/>
            <person name="Locatelli A.G."/>
            <person name="Puechmaille S.J."/>
            <person name="Fedrigo O."/>
            <person name="Jarvis E.D."/>
            <person name="Hiller M."/>
            <person name="Vernes S.C."/>
            <person name="Myers E.W."/>
            <person name="Teeling E.C."/>
        </authorList>
    </citation>
    <scope>NUCLEOTIDE SEQUENCE [LARGE SCALE GENOMIC DNA]</scope>
    <source>
        <strain evidence="1">MMyoMyo1</strain>
        <tissue evidence="1">Flight muscle</tissue>
    </source>
</reference>
<sequence length="128" mass="14060">MCLTVLCKGCLVEVNRINGQCAVRARIIPPGFPLTLSPLLFKSSLVLNSNTLHYNLNIKLFSITSDLALPYLSDLISTLLALCLMCTSHAQLVLLFFLKNSPAGSLYDGISKIFFKSNLKSHVSEKTL</sequence>
<dbReference type="EMBL" id="JABWUV010000003">
    <property type="protein sequence ID" value="KAF6369366.1"/>
    <property type="molecule type" value="Genomic_DNA"/>
</dbReference>
<accession>A0A7J7Z5Z9</accession>